<proteinExistence type="predicted"/>
<dbReference type="PANTHER" id="PTHR46016">
    <property type="entry name" value="ZINC FINGER, RING/FYVE/PHD-TYPE"/>
    <property type="match status" value="1"/>
</dbReference>
<name>A0A8C8J2H6_ONCTS</name>
<dbReference type="InterPro" id="IPR051438">
    <property type="entry name" value="RNF_E3_ubiq-protein_ligase"/>
</dbReference>
<dbReference type="InterPro" id="IPR008598">
    <property type="entry name" value="Di19_Zn-bd"/>
</dbReference>
<dbReference type="Pfam" id="PF05605">
    <property type="entry name" value="zf-Di19"/>
    <property type="match status" value="1"/>
</dbReference>
<dbReference type="Ensembl" id="ENSOTST00005095932.2">
    <property type="protein sequence ID" value="ENSOTSP00005088387.1"/>
    <property type="gene ID" value="ENSOTSG00005041629.2"/>
</dbReference>
<evidence type="ECO:0000313" key="5">
    <source>
        <dbReference type="Proteomes" id="UP000694402"/>
    </source>
</evidence>
<evidence type="ECO:0000256" key="1">
    <source>
        <dbReference type="ARBA" id="ARBA00004496"/>
    </source>
</evidence>
<dbReference type="GO" id="GO:0005737">
    <property type="term" value="C:cytoplasm"/>
    <property type="evidence" value="ECO:0007669"/>
    <property type="project" value="UniProtKB-SubCell"/>
</dbReference>
<feature type="domain" description="Di19 zinc-binding" evidence="3">
    <location>
        <begin position="28"/>
        <end position="67"/>
    </location>
</feature>
<reference evidence="4" key="1">
    <citation type="submission" date="2025-08" db="UniProtKB">
        <authorList>
            <consortium name="Ensembl"/>
        </authorList>
    </citation>
    <scope>IDENTIFICATION</scope>
</reference>
<dbReference type="GeneTree" id="ENSGT01000000221967"/>
<accession>A0A8C8J2H6</accession>
<evidence type="ECO:0000256" key="2">
    <source>
        <dbReference type="ARBA" id="ARBA00022490"/>
    </source>
</evidence>
<evidence type="ECO:0000313" key="4">
    <source>
        <dbReference type="Ensembl" id="ENSOTSP00005088387.1"/>
    </source>
</evidence>
<comment type="subcellular location">
    <subcellularLocation>
        <location evidence="1">Cytoplasm</location>
    </subcellularLocation>
</comment>
<dbReference type="GO" id="GO:0000209">
    <property type="term" value="P:protein polyubiquitination"/>
    <property type="evidence" value="ECO:0007669"/>
    <property type="project" value="TreeGrafter"/>
</dbReference>
<dbReference type="GO" id="GO:0006511">
    <property type="term" value="P:ubiquitin-dependent protein catabolic process"/>
    <property type="evidence" value="ECO:0007669"/>
    <property type="project" value="TreeGrafter"/>
</dbReference>
<sequence length="105" mass="12064">YFRHTSCCKSCLSHLLIGFTHQYSKPFHFSCPFCGARNLDQQKLAQHCMENHRNDPNKVVCPVCSAMPGGTPFSYVTFVMRIRVGIWALSEINHSLYYYSDISHS</sequence>
<dbReference type="Proteomes" id="UP000694402">
    <property type="component" value="Unassembled WGS sequence"/>
</dbReference>
<dbReference type="AlphaFoldDB" id="A0A8C8J2H6"/>
<dbReference type="PANTHER" id="PTHR46016:SF4">
    <property type="entry name" value="E3 UBIQUITIN-PROTEIN LIGASE RNF166"/>
    <property type="match status" value="1"/>
</dbReference>
<keyword evidence="5" id="KW-1185">Reference proteome</keyword>
<evidence type="ECO:0000259" key="3">
    <source>
        <dbReference type="Pfam" id="PF05605"/>
    </source>
</evidence>
<organism evidence="4 5">
    <name type="scientific">Oncorhynchus tshawytscha</name>
    <name type="common">Chinook salmon</name>
    <name type="synonym">Salmo tshawytscha</name>
    <dbReference type="NCBI Taxonomy" id="74940"/>
    <lineage>
        <taxon>Eukaryota</taxon>
        <taxon>Metazoa</taxon>
        <taxon>Chordata</taxon>
        <taxon>Craniata</taxon>
        <taxon>Vertebrata</taxon>
        <taxon>Euteleostomi</taxon>
        <taxon>Actinopterygii</taxon>
        <taxon>Neopterygii</taxon>
        <taxon>Teleostei</taxon>
        <taxon>Protacanthopterygii</taxon>
        <taxon>Salmoniformes</taxon>
        <taxon>Salmonidae</taxon>
        <taxon>Salmoninae</taxon>
        <taxon>Oncorhynchus</taxon>
    </lineage>
</organism>
<keyword evidence="2" id="KW-0963">Cytoplasm</keyword>
<protein>
    <recommendedName>
        <fullName evidence="3">Di19 zinc-binding domain-containing protein</fullName>
    </recommendedName>
</protein>
<reference evidence="4" key="2">
    <citation type="submission" date="2025-09" db="UniProtKB">
        <authorList>
            <consortium name="Ensembl"/>
        </authorList>
    </citation>
    <scope>IDENTIFICATION</scope>
</reference>
<dbReference type="GO" id="GO:0061630">
    <property type="term" value="F:ubiquitin protein ligase activity"/>
    <property type="evidence" value="ECO:0007669"/>
    <property type="project" value="TreeGrafter"/>
</dbReference>